<sequence>MSTLWLWICFTIACCAFATSFPDSTNDLVNGSDSPSFKNNQLIIYKPLSEFYKLPPDPHMFVLAYNLWIPNSTTLDHVRIKRFDWSRAGWVAAGAACGAFVGGGIGALVAGPVGFGVGAAKGFAEGAAIGSAGGIAAAVAGLNGRRKRSLFIECELMRGLFKVTDVNKDGRLSFDELKANSTETLNALKALDTNNSSYLEPYEFNKCLTFDYSIKYHFTLLRSKRQYFVQPHYMQNGNCGSCYGCSQISALYTPQYSTIYI</sequence>
<dbReference type="AlphaFoldDB" id="A0A8T0A477"/>
<feature type="signal peptide" evidence="3">
    <location>
        <begin position="1"/>
        <end position="18"/>
    </location>
</feature>
<comment type="caution">
    <text evidence="5">The sequence shown here is derived from an EMBL/GenBank/DDBJ whole genome shotgun (WGS) entry which is preliminary data.</text>
</comment>
<evidence type="ECO:0000259" key="4">
    <source>
        <dbReference type="PROSITE" id="PS50222"/>
    </source>
</evidence>
<feature type="transmembrane region" description="Helical" evidence="2">
    <location>
        <begin position="90"/>
        <end position="110"/>
    </location>
</feature>
<dbReference type="InterPro" id="IPR011992">
    <property type="entry name" value="EF-hand-dom_pair"/>
</dbReference>
<dbReference type="GO" id="GO:0005509">
    <property type="term" value="F:calcium ion binding"/>
    <property type="evidence" value="ECO:0007669"/>
    <property type="project" value="InterPro"/>
</dbReference>
<reference evidence="5" key="1">
    <citation type="journal article" date="2020" name="Ecol. Evol.">
        <title>Genome structure and content of the rice root-knot nematode (Meloidogyne graminicola).</title>
        <authorList>
            <person name="Phan N.T."/>
            <person name="Danchin E.G.J."/>
            <person name="Klopp C."/>
            <person name="Perfus-Barbeoch L."/>
            <person name="Kozlowski D.K."/>
            <person name="Koutsovoulos G.D."/>
            <person name="Lopez-Roques C."/>
            <person name="Bouchez O."/>
            <person name="Zahm M."/>
            <person name="Besnard G."/>
            <person name="Bellafiore S."/>
        </authorList>
    </citation>
    <scope>NUCLEOTIDE SEQUENCE</scope>
    <source>
        <strain evidence="5">VN-18</strain>
    </source>
</reference>
<feature type="domain" description="EF-hand" evidence="4">
    <location>
        <begin position="152"/>
        <end position="187"/>
    </location>
</feature>
<evidence type="ECO:0000256" key="3">
    <source>
        <dbReference type="SAM" id="SignalP"/>
    </source>
</evidence>
<dbReference type="Gene3D" id="1.10.238.10">
    <property type="entry name" value="EF-hand"/>
    <property type="match status" value="1"/>
</dbReference>
<accession>A0A8T0A477</accession>
<keyword evidence="6" id="KW-1185">Reference proteome</keyword>
<dbReference type="InterPro" id="IPR002048">
    <property type="entry name" value="EF_hand_dom"/>
</dbReference>
<dbReference type="SUPFAM" id="SSF47473">
    <property type="entry name" value="EF-hand"/>
    <property type="match status" value="1"/>
</dbReference>
<dbReference type="OrthoDB" id="26525at2759"/>
<feature type="chain" id="PRO_5035917687" description="EF-hand domain-containing protein" evidence="3">
    <location>
        <begin position="19"/>
        <end position="261"/>
    </location>
</feature>
<feature type="transmembrane region" description="Helical" evidence="2">
    <location>
        <begin position="122"/>
        <end position="142"/>
    </location>
</feature>
<dbReference type="PROSITE" id="PS50222">
    <property type="entry name" value="EF_HAND_2"/>
    <property type="match status" value="1"/>
</dbReference>
<evidence type="ECO:0000256" key="1">
    <source>
        <dbReference type="ARBA" id="ARBA00022837"/>
    </source>
</evidence>
<dbReference type="PROSITE" id="PS00018">
    <property type="entry name" value="EF_HAND_1"/>
    <property type="match status" value="1"/>
</dbReference>
<proteinExistence type="predicted"/>
<protein>
    <recommendedName>
        <fullName evidence="4">EF-hand domain-containing protein</fullName>
    </recommendedName>
</protein>
<gene>
    <name evidence="5" type="ORF">Mgra_00000566</name>
</gene>
<organism evidence="5 6">
    <name type="scientific">Meloidogyne graminicola</name>
    <dbReference type="NCBI Taxonomy" id="189291"/>
    <lineage>
        <taxon>Eukaryota</taxon>
        <taxon>Metazoa</taxon>
        <taxon>Ecdysozoa</taxon>
        <taxon>Nematoda</taxon>
        <taxon>Chromadorea</taxon>
        <taxon>Rhabditida</taxon>
        <taxon>Tylenchina</taxon>
        <taxon>Tylenchomorpha</taxon>
        <taxon>Tylenchoidea</taxon>
        <taxon>Meloidogynidae</taxon>
        <taxon>Meloidogyninae</taxon>
        <taxon>Meloidogyne</taxon>
    </lineage>
</organism>
<keyword evidence="2" id="KW-0812">Transmembrane</keyword>
<evidence type="ECO:0000313" key="5">
    <source>
        <dbReference type="EMBL" id="KAF7640119.1"/>
    </source>
</evidence>
<dbReference type="InterPro" id="IPR018247">
    <property type="entry name" value="EF_Hand_1_Ca_BS"/>
</dbReference>
<keyword evidence="3" id="KW-0732">Signal</keyword>
<name>A0A8T0A477_9BILA</name>
<dbReference type="EMBL" id="JABEBT010000002">
    <property type="protein sequence ID" value="KAF7640119.1"/>
    <property type="molecule type" value="Genomic_DNA"/>
</dbReference>
<keyword evidence="2" id="KW-0472">Membrane</keyword>
<evidence type="ECO:0000313" key="6">
    <source>
        <dbReference type="Proteomes" id="UP000605970"/>
    </source>
</evidence>
<dbReference type="Proteomes" id="UP000605970">
    <property type="component" value="Unassembled WGS sequence"/>
</dbReference>
<keyword evidence="2" id="KW-1133">Transmembrane helix</keyword>
<keyword evidence="1" id="KW-0106">Calcium</keyword>
<evidence type="ECO:0000256" key="2">
    <source>
        <dbReference type="SAM" id="Phobius"/>
    </source>
</evidence>